<dbReference type="PANTHER" id="PTHR34203:SF15">
    <property type="entry name" value="SLL1173 PROTEIN"/>
    <property type="match status" value="1"/>
</dbReference>
<dbReference type="Pfam" id="PF05050">
    <property type="entry name" value="Methyltransf_21"/>
    <property type="match status" value="1"/>
</dbReference>
<organism evidence="2 3">
    <name type="scientific">Tilletia caries</name>
    <name type="common">wheat bunt fungus</name>
    <dbReference type="NCBI Taxonomy" id="13290"/>
    <lineage>
        <taxon>Eukaryota</taxon>
        <taxon>Fungi</taxon>
        <taxon>Dikarya</taxon>
        <taxon>Basidiomycota</taxon>
        <taxon>Ustilaginomycotina</taxon>
        <taxon>Exobasidiomycetes</taxon>
        <taxon>Tilletiales</taxon>
        <taxon>Tilletiaceae</taxon>
        <taxon>Tilletia</taxon>
    </lineage>
</organism>
<reference evidence="2" key="1">
    <citation type="submission" date="2016-04" db="EMBL/GenBank/DDBJ databases">
        <authorList>
            <person name="Nguyen H.D."/>
            <person name="Kesanakurti P."/>
            <person name="Cullis J."/>
            <person name="Levesque C.A."/>
            <person name="Hambleton S."/>
        </authorList>
    </citation>
    <scope>NUCLEOTIDE SEQUENCE</scope>
    <source>
        <strain evidence="2">DAOMC 238032</strain>
    </source>
</reference>
<evidence type="ECO:0000313" key="2">
    <source>
        <dbReference type="EMBL" id="KAE8246872.1"/>
    </source>
</evidence>
<dbReference type="Gene3D" id="3.40.50.150">
    <property type="entry name" value="Vaccinia Virus protein VP39"/>
    <property type="match status" value="1"/>
</dbReference>
<dbReference type="EMBL" id="LWDD02001614">
    <property type="protein sequence ID" value="KAE8246872.1"/>
    <property type="molecule type" value="Genomic_DNA"/>
</dbReference>
<comment type="caution">
    <text evidence="2">The sequence shown here is derived from an EMBL/GenBank/DDBJ whole genome shotgun (WGS) entry which is preliminary data.</text>
</comment>
<dbReference type="InterPro" id="IPR029063">
    <property type="entry name" value="SAM-dependent_MTases_sf"/>
</dbReference>
<dbReference type="InterPro" id="IPR052514">
    <property type="entry name" value="SAM-dependent_MTase"/>
</dbReference>
<dbReference type="InterPro" id="IPR006342">
    <property type="entry name" value="FkbM_mtfrase"/>
</dbReference>
<dbReference type="AlphaFoldDB" id="A0A177TB76"/>
<evidence type="ECO:0000313" key="3">
    <source>
        <dbReference type="Proteomes" id="UP000077671"/>
    </source>
</evidence>
<accession>A0A177TB76</accession>
<proteinExistence type="predicted"/>
<sequence length="320" mass="36132">MEKTLHNRLILARDRYRAGEIDKYQYAGYLNDLHAGLFDYVAFLADSDVAEIRITAQGVEIRSALHQISMLMDPVDLHSTPYTLLDFGSYETDETRFLKSVFGNGDVFLDIGANLGWYSLVLGRNCPDSRIFAFEPIPSTVEALERNIRLNALHNVEPICMGMFNEEDELNFLYAPDVSGATSLKVTGQTRGRTEIQSVTCRTTTLDIFCAERDIVPTLLKIDVEGAELMVVQGGHETLQHTPIILMELLRKWSREFGYHPNDVFALLAQYGYGAWVFSADGSLQACDQVTEETVQTNYVFLHPHKHAEVIARWAFAPTR</sequence>
<dbReference type="Proteomes" id="UP000077671">
    <property type="component" value="Unassembled WGS sequence"/>
</dbReference>
<gene>
    <name evidence="2" type="ORF">A4X03_0g7196</name>
</gene>
<dbReference type="SUPFAM" id="SSF53335">
    <property type="entry name" value="S-adenosyl-L-methionine-dependent methyltransferases"/>
    <property type="match status" value="1"/>
</dbReference>
<name>A0A177TB76_9BASI</name>
<protein>
    <recommendedName>
        <fullName evidence="1">Methyltransferase FkbM domain-containing protein</fullName>
    </recommendedName>
</protein>
<feature type="domain" description="Methyltransferase FkbM" evidence="1">
    <location>
        <begin position="110"/>
        <end position="273"/>
    </location>
</feature>
<reference evidence="2" key="2">
    <citation type="journal article" date="2019" name="IMA Fungus">
        <title>Genome sequencing and comparison of five Tilletia species to identify candidate genes for the detection of regulated species infecting wheat.</title>
        <authorList>
            <person name="Nguyen H.D.T."/>
            <person name="Sultana T."/>
            <person name="Kesanakurti P."/>
            <person name="Hambleton S."/>
        </authorList>
    </citation>
    <scope>NUCLEOTIDE SEQUENCE</scope>
    <source>
        <strain evidence="2">DAOMC 238032</strain>
    </source>
</reference>
<dbReference type="NCBIfam" id="TIGR01444">
    <property type="entry name" value="fkbM_fam"/>
    <property type="match status" value="1"/>
</dbReference>
<dbReference type="PANTHER" id="PTHR34203">
    <property type="entry name" value="METHYLTRANSFERASE, FKBM FAMILY PROTEIN"/>
    <property type="match status" value="1"/>
</dbReference>
<evidence type="ECO:0000259" key="1">
    <source>
        <dbReference type="Pfam" id="PF05050"/>
    </source>
</evidence>